<dbReference type="GO" id="GO:0004657">
    <property type="term" value="F:proline dehydrogenase activity"/>
    <property type="evidence" value="ECO:0007669"/>
    <property type="project" value="TreeGrafter"/>
</dbReference>
<organism evidence="7 8">
    <name type="scientific">Aspergillus sclerotialis</name>
    <dbReference type="NCBI Taxonomy" id="2070753"/>
    <lineage>
        <taxon>Eukaryota</taxon>
        <taxon>Fungi</taxon>
        <taxon>Dikarya</taxon>
        <taxon>Ascomycota</taxon>
        <taxon>Pezizomycotina</taxon>
        <taxon>Eurotiomycetes</taxon>
        <taxon>Eurotiomycetidae</taxon>
        <taxon>Eurotiales</taxon>
        <taxon>Aspergillaceae</taxon>
        <taxon>Aspergillus</taxon>
        <taxon>Aspergillus subgen. Polypaecilum</taxon>
    </lineage>
</organism>
<dbReference type="Proteomes" id="UP000266188">
    <property type="component" value="Unassembled WGS sequence"/>
</dbReference>
<dbReference type="InterPro" id="IPR006076">
    <property type="entry name" value="FAD-dep_OxRdtase"/>
</dbReference>
<evidence type="ECO:0000256" key="3">
    <source>
        <dbReference type="ARBA" id="ARBA00022630"/>
    </source>
</evidence>
<dbReference type="InterPro" id="IPR036188">
    <property type="entry name" value="FAD/NAD-bd_sf"/>
</dbReference>
<evidence type="ECO:0000259" key="6">
    <source>
        <dbReference type="Pfam" id="PF01266"/>
    </source>
</evidence>
<dbReference type="GO" id="GO:0008115">
    <property type="term" value="F:sarcosine oxidase activity"/>
    <property type="evidence" value="ECO:0007669"/>
    <property type="project" value="TreeGrafter"/>
</dbReference>
<keyword evidence="4" id="KW-0274">FAD</keyword>
<comment type="caution">
    <text evidence="7">The sequence shown here is derived from an EMBL/GenBank/DDBJ whole genome shotgun (WGS) entry which is preliminary data.</text>
</comment>
<proteinExistence type="inferred from homology"/>
<dbReference type="Gene3D" id="3.30.9.10">
    <property type="entry name" value="D-Amino Acid Oxidase, subunit A, domain 2"/>
    <property type="match status" value="1"/>
</dbReference>
<evidence type="ECO:0000256" key="2">
    <source>
        <dbReference type="ARBA" id="ARBA00010989"/>
    </source>
</evidence>
<name>A0A3A2ZFA2_9EURO</name>
<sequence length="419" mass="46583">MENPTSPSHTRPILIIGAGVFGLSTALELSSRGYRDITVLDRYAPPVPDGSKPNTQIQSILSWRRKHERLEDTIQRLLSPHRLRHAIRNLSHPYIAKALEINHAQGKAFDEFADGNGLKRLYPDLRGNYGNLHAYHNTEGGWADAEGSIRYLSYQCTQAGVSFITEKRGTVLSLRREGSQIVGVTVSNGEFIPASMVILCTGAWSNLLLDLSHAASASGQPIGFIQLTPDEARSIQRIPVMINLSSGIFVFPPHPGTNILKVARHSYGFATSMRRYEDGKTVSSPKRDSNNADRSFLPEEADKGLRDGLQQLLPEFANHPWLNRRLCWYTDTPEGDFVIDYHPVLEGLFVATGGAGHAFKFLPILGRYVADRFEGRLSSEIKHKWRLRLPEGEGKVKIGDGSRAGPPLRVLTMEEQSKL</sequence>
<evidence type="ECO:0000313" key="8">
    <source>
        <dbReference type="Proteomes" id="UP000266188"/>
    </source>
</evidence>
<comment type="cofactor">
    <cofactor evidence="1">
        <name>FAD</name>
        <dbReference type="ChEBI" id="CHEBI:57692"/>
    </cofactor>
</comment>
<dbReference type="STRING" id="2070753.A0A3A2ZFA2"/>
<feature type="domain" description="FAD dependent oxidoreductase" evidence="6">
    <location>
        <begin position="13"/>
        <end position="372"/>
    </location>
</feature>
<protein>
    <submittedName>
        <fullName evidence="7">Fructosyl amino acid oxidase</fullName>
    </submittedName>
</protein>
<dbReference type="SUPFAM" id="SSF54373">
    <property type="entry name" value="FAD-linked reductases, C-terminal domain"/>
    <property type="match status" value="1"/>
</dbReference>
<dbReference type="AlphaFoldDB" id="A0A3A2ZFA2"/>
<dbReference type="GO" id="GO:0050660">
    <property type="term" value="F:flavin adenine dinucleotide binding"/>
    <property type="evidence" value="ECO:0007669"/>
    <property type="project" value="InterPro"/>
</dbReference>
<dbReference type="SUPFAM" id="SSF51905">
    <property type="entry name" value="FAD/NAD(P)-binding domain"/>
    <property type="match status" value="1"/>
</dbReference>
<dbReference type="OrthoDB" id="2219495at2759"/>
<evidence type="ECO:0000256" key="4">
    <source>
        <dbReference type="ARBA" id="ARBA00022827"/>
    </source>
</evidence>
<keyword evidence="5" id="KW-0560">Oxidoreductase</keyword>
<dbReference type="Gene3D" id="3.50.50.60">
    <property type="entry name" value="FAD/NAD(P)-binding domain"/>
    <property type="match status" value="1"/>
</dbReference>
<keyword evidence="8" id="KW-1185">Reference proteome</keyword>
<gene>
    <name evidence="7" type="ORF">PHISCL_05823</name>
</gene>
<dbReference type="Pfam" id="PF01266">
    <property type="entry name" value="DAO"/>
    <property type="match status" value="1"/>
</dbReference>
<evidence type="ECO:0000256" key="1">
    <source>
        <dbReference type="ARBA" id="ARBA00001974"/>
    </source>
</evidence>
<dbReference type="GO" id="GO:0050031">
    <property type="term" value="F:L-pipecolate oxidase activity"/>
    <property type="evidence" value="ECO:0007669"/>
    <property type="project" value="TreeGrafter"/>
</dbReference>
<accession>A0A3A2ZFA2</accession>
<dbReference type="InterPro" id="IPR045170">
    <property type="entry name" value="MTOX"/>
</dbReference>
<keyword evidence="3" id="KW-0285">Flavoprotein</keyword>
<reference evidence="8" key="1">
    <citation type="submission" date="2017-02" db="EMBL/GenBank/DDBJ databases">
        <authorList>
            <person name="Tafer H."/>
            <person name="Lopandic K."/>
        </authorList>
    </citation>
    <scope>NUCLEOTIDE SEQUENCE [LARGE SCALE GENOMIC DNA]</scope>
    <source>
        <strain evidence="8">CBS 366.77</strain>
    </source>
</reference>
<evidence type="ECO:0000313" key="7">
    <source>
        <dbReference type="EMBL" id="RJE21839.1"/>
    </source>
</evidence>
<dbReference type="EMBL" id="MVGC01000202">
    <property type="protein sequence ID" value="RJE21839.1"/>
    <property type="molecule type" value="Genomic_DNA"/>
</dbReference>
<dbReference type="PANTHER" id="PTHR10961">
    <property type="entry name" value="PEROXISOMAL SARCOSINE OXIDASE"/>
    <property type="match status" value="1"/>
</dbReference>
<dbReference type="PANTHER" id="PTHR10961:SF45">
    <property type="entry name" value="FAD DEPENDENT OXIDOREDUCTASE DOMAIN-CONTAINING PROTEIN-RELATED"/>
    <property type="match status" value="1"/>
</dbReference>
<comment type="similarity">
    <text evidence="2">Belongs to the MSOX/MTOX family.</text>
</comment>
<evidence type="ECO:0000256" key="5">
    <source>
        <dbReference type="ARBA" id="ARBA00023002"/>
    </source>
</evidence>